<evidence type="ECO:0000313" key="1">
    <source>
        <dbReference type="EMBL" id="KAF0556237.1"/>
    </source>
</evidence>
<proteinExistence type="predicted"/>
<dbReference type="Pfam" id="PF08238">
    <property type="entry name" value="Sel1"/>
    <property type="match status" value="3"/>
</dbReference>
<dbReference type="PANTHER" id="PTHR43628">
    <property type="entry name" value="ACTIVATOR OF C KINASE PROTEIN 1-RELATED"/>
    <property type="match status" value="1"/>
</dbReference>
<dbReference type="InterPro" id="IPR006597">
    <property type="entry name" value="Sel1-like"/>
</dbReference>
<dbReference type="InterPro" id="IPR011990">
    <property type="entry name" value="TPR-like_helical_dom_sf"/>
</dbReference>
<organism evidence="1 2">
    <name type="scientific">Gigaspora margarita</name>
    <dbReference type="NCBI Taxonomy" id="4874"/>
    <lineage>
        <taxon>Eukaryota</taxon>
        <taxon>Fungi</taxon>
        <taxon>Fungi incertae sedis</taxon>
        <taxon>Mucoromycota</taxon>
        <taxon>Glomeromycotina</taxon>
        <taxon>Glomeromycetes</taxon>
        <taxon>Diversisporales</taxon>
        <taxon>Gigasporaceae</taxon>
        <taxon>Gigaspora</taxon>
    </lineage>
</organism>
<dbReference type="SMART" id="SM00671">
    <property type="entry name" value="SEL1"/>
    <property type="match status" value="2"/>
</dbReference>
<sequence length="254" mass="29687">MSYNTFENFDKEFIDNSKHMFNIQGEANDIKGESEGIQKASKISLESYELYLPFTNGDEFILNLFLYFIKLFNVHYEPTYIVNTLRQYFKDNNTNPFDVFNQLIHHQNQTYFTSIIGYFYQFGIGTEISYRLANKFFTRSTIQKKQTNKADLKSINELIESNQNIGKISIAYLYFYGIGVKEDKQRVFLLYNETAKNDYGLGQYLVGGCVEGKIELGLCYKNGFGTPIDEEKAFEWFSKAVHDDNNNLTWVQYS</sequence>
<dbReference type="AlphaFoldDB" id="A0A8H4B368"/>
<dbReference type="InterPro" id="IPR052945">
    <property type="entry name" value="Mitotic_Regulator"/>
</dbReference>
<dbReference type="Gene3D" id="1.25.40.10">
    <property type="entry name" value="Tetratricopeptide repeat domain"/>
    <property type="match status" value="1"/>
</dbReference>
<accession>A0A8H4B368</accession>
<evidence type="ECO:0000313" key="2">
    <source>
        <dbReference type="Proteomes" id="UP000439903"/>
    </source>
</evidence>
<keyword evidence="2" id="KW-1185">Reference proteome</keyword>
<dbReference type="Proteomes" id="UP000439903">
    <property type="component" value="Unassembled WGS sequence"/>
</dbReference>
<comment type="caution">
    <text evidence="1">The sequence shown here is derived from an EMBL/GenBank/DDBJ whole genome shotgun (WGS) entry which is preliminary data.</text>
</comment>
<dbReference type="PANTHER" id="PTHR43628:SF1">
    <property type="entry name" value="CHITIN SYNTHASE REGULATORY FACTOR 2-RELATED"/>
    <property type="match status" value="1"/>
</dbReference>
<dbReference type="OrthoDB" id="2428957at2759"/>
<dbReference type="EMBL" id="WTPW01000035">
    <property type="protein sequence ID" value="KAF0556237.1"/>
    <property type="molecule type" value="Genomic_DNA"/>
</dbReference>
<dbReference type="SUPFAM" id="SSF81901">
    <property type="entry name" value="HCP-like"/>
    <property type="match status" value="1"/>
</dbReference>
<gene>
    <name evidence="1" type="ORF">F8M41_015998</name>
</gene>
<name>A0A8H4B368_GIGMA</name>
<reference evidence="1 2" key="1">
    <citation type="journal article" date="2019" name="Environ. Microbiol.">
        <title>At the nexus of three kingdoms: the genome of the mycorrhizal fungus Gigaspora margarita provides insights into plant, endobacterial and fungal interactions.</title>
        <authorList>
            <person name="Venice F."/>
            <person name="Ghignone S."/>
            <person name="Salvioli di Fossalunga A."/>
            <person name="Amselem J."/>
            <person name="Novero M."/>
            <person name="Xianan X."/>
            <person name="Sedzielewska Toro K."/>
            <person name="Morin E."/>
            <person name="Lipzen A."/>
            <person name="Grigoriev I.V."/>
            <person name="Henrissat B."/>
            <person name="Martin F.M."/>
            <person name="Bonfante P."/>
        </authorList>
    </citation>
    <scope>NUCLEOTIDE SEQUENCE [LARGE SCALE GENOMIC DNA]</scope>
    <source>
        <strain evidence="1 2">BEG34</strain>
    </source>
</reference>
<protein>
    <submittedName>
        <fullName evidence="1">HCP-like protein</fullName>
    </submittedName>
</protein>